<evidence type="ECO:0000256" key="6">
    <source>
        <dbReference type="ARBA" id="ARBA00022840"/>
    </source>
</evidence>
<name>I4AHB4_BERLS</name>
<dbReference type="eggNOG" id="COG0083">
    <property type="taxonomic scope" value="Bacteria"/>
</dbReference>
<gene>
    <name evidence="7" type="primary">thrB</name>
    <name evidence="11" type="ordered locus">Fleli_0894</name>
</gene>
<dbReference type="EMBL" id="CP003345">
    <property type="protein sequence ID" value="AFM03349.1"/>
    <property type="molecule type" value="Genomic_DNA"/>
</dbReference>
<dbReference type="Gene3D" id="3.30.70.890">
    <property type="entry name" value="GHMP kinase, C-terminal domain"/>
    <property type="match status" value="1"/>
</dbReference>
<dbReference type="InterPro" id="IPR006204">
    <property type="entry name" value="GHMP_kinase_N_dom"/>
</dbReference>
<dbReference type="PANTHER" id="PTHR20861:SF1">
    <property type="entry name" value="HOMOSERINE KINASE"/>
    <property type="match status" value="1"/>
</dbReference>
<keyword evidence="2 7" id="KW-0808">Transferase</keyword>
<keyword evidence="4 7" id="KW-0547">Nucleotide-binding</keyword>
<comment type="pathway">
    <text evidence="7">Amino-acid biosynthesis; L-threonine biosynthesis; L-threonine from L-aspartate: step 4/5.</text>
</comment>
<dbReference type="NCBIfam" id="TIGR00191">
    <property type="entry name" value="thrB"/>
    <property type="match status" value="1"/>
</dbReference>
<proteinExistence type="inferred from homology"/>
<dbReference type="SUPFAM" id="SSF54211">
    <property type="entry name" value="Ribosomal protein S5 domain 2-like"/>
    <property type="match status" value="1"/>
</dbReference>
<sequence>MKLPAIVGVPTDDTTQLMKKITAFAPATIANFNVGFDILGLSLGNMGDEITLTPNGTTENKILEIINGDNLPKEADKNCSSVVIRKMQEAQNEFIGVDIVLKKGFSSGSGLGSSSASSAAAAFGYNELIGKPYSTKELVAFAAEGERVACGSAHVDNVAPSLLGGIILSKGNKPSDILELPVLENLYAVTLYPHVKLNTSDSRRILKSTLSVATFSQQVGLMGAFVVSLYEKDYDLFSDSLQDLVIEPMRSLLIPKFKEMKQTALENKALAFGISGSGPSVFAMARGKENAEIIKNALEKIYQNVDISIQTYINPVCKGNGARIIL</sequence>
<dbReference type="PRINTS" id="PR00958">
    <property type="entry name" value="HOMSERKINASE"/>
</dbReference>
<dbReference type="Proteomes" id="UP000006054">
    <property type="component" value="Chromosome"/>
</dbReference>
<dbReference type="RefSeq" id="WP_014796807.1">
    <property type="nucleotide sequence ID" value="NC_018018.1"/>
</dbReference>
<dbReference type="PATRIC" id="fig|880071.3.peg.873"/>
<keyword evidence="6 7" id="KW-0067">ATP-binding</keyword>
<evidence type="ECO:0000259" key="10">
    <source>
        <dbReference type="Pfam" id="PF08544"/>
    </source>
</evidence>
<dbReference type="Gene3D" id="3.30.230.10">
    <property type="match status" value="1"/>
</dbReference>
<dbReference type="GO" id="GO:0004413">
    <property type="term" value="F:homoserine kinase activity"/>
    <property type="evidence" value="ECO:0007669"/>
    <property type="project" value="UniProtKB-UniRule"/>
</dbReference>
<dbReference type="HAMAP" id="MF_00384">
    <property type="entry name" value="Homoser_kinase"/>
    <property type="match status" value="1"/>
</dbReference>
<accession>I4AHB4</accession>
<evidence type="ECO:0000256" key="7">
    <source>
        <dbReference type="HAMAP-Rule" id="MF_00384"/>
    </source>
</evidence>
<dbReference type="AlphaFoldDB" id="I4AHB4"/>
<keyword evidence="1 7" id="KW-0028">Amino-acid biosynthesis</keyword>
<dbReference type="GO" id="GO:0005524">
    <property type="term" value="F:ATP binding"/>
    <property type="evidence" value="ECO:0007669"/>
    <property type="project" value="UniProtKB-UniRule"/>
</dbReference>
<comment type="catalytic activity">
    <reaction evidence="7">
        <text>L-homoserine + ATP = O-phospho-L-homoserine + ADP + H(+)</text>
        <dbReference type="Rhea" id="RHEA:13985"/>
        <dbReference type="ChEBI" id="CHEBI:15378"/>
        <dbReference type="ChEBI" id="CHEBI:30616"/>
        <dbReference type="ChEBI" id="CHEBI:57476"/>
        <dbReference type="ChEBI" id="CHEBI:57590"/>
        <dbReference type="ChEBI" id="CHEBI:456216"/>
        <dbReference type="EC" id="2.7.1.39"/>
    </reaction>
</comment>
<dbReference type="GO" id="GO:0009088">
    <property type="term" value="P:threonine biosynthetic process"/>
    <property type="evidence" value="ECO:0007669"/>
    <property type="project" value="UniProtKB-UniRule"/>
</dbReference>
<organism evidence="11 12">
    <name type="scientific">Bernardetia litoralis (strain ATCC 23117 / DSM 6794 / NBRC 15988 / NCIMB 1366 / Fx l1 / Sio-4)</name>
    <name type="common">Flexibacter litoralis</name>
    <dbReference type="NCBI Taxonomy" id="880071"/>
    <lineage>
        <taxon>Bacteria</taxon>
        <taxon>Pseudomonadati</taxon>
        <taxon>Bacteroidota</taxon>
        <taxon>Cytophagia</taxon>
        <taxon>Cytophagales</taxon>
        <taxon>Bernardetiaceae</taxon>
        <taxon>Bernardetia</taxon>
    </lineage>
</organism>
<dbReference type="InterPro" id="IPR036554">
    <property type="entry name" value="GHMP_kinase_C_sf"/>
</dbReference>
<evidence type="ECO:0000256" key="5">
    <source>
        <dbReference type="ARBA" id="ARBA00022777"/>
    </source>
</evidence>
<dbReference type="HOGENOM" id="CLU_041243_1_1_10"/>
<dbReference type="PIRSF" id="PIRSF000676">
    <property type="entry name" value="Homoser_kin"/>
    <property type="match status" value="1"/>
</dbReference>
<dbReference type="InterPro" id="IPR013750">
    <property type="entry name" value="GHMP_kinase_C_dom"/>
</dbReference>
<keyword evidence="7" id="KW-0963">Cytoplasm</keyword>
<feature type="domain" description="GHMP kinase C-terminal" evidence="10">
    <location>
        <begin position="227"/>
        <end position="302"/>
    </location>
</feature>
<keyword evidence="5 7" id="KW-0418">Kinase</keyword>
<dbReference type="GO" id="GO:0005737">
    <property type="term" value="C:cytoplasm"/>
    <property type="evidence" value="ECO:0007669"/>
    <property type="project" value="UniProtKB-SubCell"/>
</dbReference>
<dbReference type="InterPro" id="IPR000870">
    <property type="entry name" value="Homoserine_kinase"/>
</dbReference>
<evidence type="ECO:0000256" key="4">
    <source>
        <dbReference type="ARBA" id="ARBA00022741"/>
    </source>
</evidence>
<dbReference type="SUPFAM" id="SSF55060">
    <property type="entry name" value="GHMP Kinase, C-terminal domain"/>
    <property type="match status" value="1"/>
</dbReference>
<evidence type="ECO:0000256" key="1">
    <source>
        <dbReference type="ARBA" id="ARBA00022605"/>
    </source>
</evidence>
<reference evidence="12" key="1">
    <citation type="submission" date="2012-06" db="EMBL/GenBank/DDBJ databases">
        <title>The complete genome of Flexibacter litoralis DSM 6794.</title>
        <authorList>
            <person name="Lucas S."/>
            <person name="Copeland A."/>
            <person name="Lapidus A."/>
            <person name="Glavina del Rio T."/>
            <person name="Dalin E."/>
            <person name="Tice H."/>
            <person name="Bruce D."/>
            <person name="Goodwin L."/>
            <person name="Pitluck S."/>
            <person name="Peters L."/>
            <person name="Ovchinnikova G."/>
            <person name="Lu M."/>
            <person name="Kyrpides N."/>
            <person name="Mavromatis K."/>
            <person name="Ivanova N."/>
            <person name="Brettin T."/>
            <person name="Detter J.C."/>
            <person name="Han C."/>
            <person name="Larimer F."/>
            <person name="Land M."/>
            <person name="Hauser L."/>
            <person name="Markowitz V."/>
            <person name="Cheng J.-F."/>
            <person name="Hugenholtz P."/>
            <person name="Woyke T."/>
            <person name="Wu D."/>
            <person name="Spring S."/>
            <person name="Lang E."/>
            <person name="Kopitz M."/>
            <person name="Brambilla E."/>
            <person name="Klenk H.-P."/>
            <person name="Eisen J.A."/>
        </authorList>
    </citation>
    <scope>NUCLEOTIDE SEQUENCE [LARGE SCALE GENOMIC DNA]</scope>
    <source>
        <strain evidence="12">ATCC 23117 / DSM 6794 / NBRC 15988 / NCIMB 1366 / Sio-4</strain>
    </source>
</reference>
<protein>
    <recommendedName>
        <fullName evidence="7 8">Homoserine kinase</fullName>
        <shortName evidence="7">HK</shortName>
        <shortName evidence="7">HSK</shortName>
        <ecNumber evidence="7 8">2.7.1.39</ecNumber>
    </recommendedName>
</protein>
<dbReference type="STRING" id="880071.Fleli_0894"/>
<evidence type="ECO:0000313" key="12">
    <source>
        <dbReference type="Proteomes" id="UP000006054"/>
    </source>
</evidence>
<dbReference type="InterPro" id="IPR020568">
    <property type="entry name" value="Ribosomal_Su5_D2-typ_SF"/>
</dbReference>
<keyword evidence="12" id="KW-1185">Reference proteome</keyword>
<feature type="domain" description="GHMP kinase N-terminal" evidence="9">
    <location>
        <begin position="83"/>
        <end position="165"/>
    </location>
</feature>
<evidence type="ECO:0000313" key="11">
    <source>
        <dbReference type="EMBL" id="AFM03349.1"/>
    </source>
</evidence>
<comment type="subcellular location">
    <subcellularLocation>
        <location evidence="7">Cytoplasm</location>
    </subcellularLocation>
</comment>
<evidence type="ECO:0000256" key="2">
    <source>
        <dbReference type="ARBA" id="ARBA00022679"/>
    </source>
</evidence>
<dbReference type="NCBIfam" id="NF002288">
    <property type="entry name" value="PRK01212.1-4"/>
    <property type="match status" value="1"/>
</dbReference>
<dbReference type="UniPathway" id="UPA00050">
    <property type="reaction ID" value="UER00064"/>
</dbReference>
<evidence type="ECO:0000256" key="3">
    <source>
        <dbReference type="ARBA" id="ARBA00022697"/>
    </source>
</evidence>
<dbReference type="KEGG" id="fli:Fleli_0894"/>
<dbReference type="Pfam" id="PF08544">
    <property type="entry name" value="GHMP_kinases_C"/>
    <property type="match status" value="1"/>
</dbReference>
<keyword evidence="3 7" id="KW-0791">Threonine biosynthesis</keyword>
<comment type="similarity">
    <text evidence="7">Belongs to the GHMP kinase family. Homoserine kinase subfamily.</text>
</comment>
<comment type="function">
    <text evidence="7">Catalyzes the ATP-dependent phosphorylation of L-homoserine to L-homoserine phosphate.</text>
</comment>
<dbReference type="EC" id="2.7.1.39" evidence="7 8"/>
<dbReference type="OrthoDB" id="9769912at2"/>
<dbReference type="Pfam" id="PF00288">
    <property type="entry name" value="GHMP_kinases_N"/>
    <property type="match status" value="1"/>
</dbReference>
<dbReference type="PANTHER" id="PTHR20861">
    <property type="entry name" value="HOMOSERINE/4-DIPHOSPHOCYTIDYL-2-C-METHYL-D-ERYTHRITOL KINASE"/>
    <property type="match status" value="1"/>
</dbReference>
<comment type="caution">
    <text evidence="7">Lacks conserved residue(s) required for the propagation of feature annotation.</text>
</comment>
<evidence type="ECO:0000256" key="8">
    <source>
        <dbReference type="NCBIfam" id="TIGR00191"/>
    </source>
</evidence>
<evidence type="ECO:0000259" key="9">
    <source>
        <dbReference type="Pfam" id="PF00288"/>
    </source>
</evidence>
<dbReference type="InterPro" id="IPR014721">
    <property type="entry name" value="Ribsml_uS5_D2-typ_fold_subgr"/>
</dbReference>